<gene>
    <name evidence="2" type="primary">Cnig_chr_II.g3971</name>
    <name evidence="2" type="ORF">B9Z55_003971</name>
</gene>
<keyword evidence="3" id="KW-1185">Reference proteome</keyword>
<reference evidence="3" key="1">
    <citation type="submission" date="2017-10" db="EMBL/GenBank/DDBJ databases">
        <title>Rapid genome shrinkage in a self-fertile nematode reveals novel sperm competition proteins.</title>
        <authorList>
            <person name="Yin D."/>
            <person name="Schwarz E.M."/>
            <person name="Thomas C.G."/>
            <person name="Felde R.L."/>
            <person name="Korf I.F."/>
            <person name="Cutter A.D."/>
            <person name="Schartner C.M."/>
            <person name="Ralston E.J."/>
            <person name="Meyer B.J."/>
            <person name="Haag E.S."/>
        </authorList>
    </citation>
    <scope>NUCLEOTIDE SEQUENCE [LARGE SCALE GENOMIC DNA]</scope>
    <source>
        <strain evidence="3">JU1422</strain>
    </source>
</reference>
<evidence type="ECO:0000313" key="3">
    <source>
        <dbReference type="Proteomes" id="UP000230233"/>
    </source>
</evidence>
<proteinExistence type="predicted"/>
<feature type="region of interest" description="Disordered" evidence="1">
    <location>
        <begin position="1"/>
        <end position="35"/>
    </location>
</feature>
<protein>
    <submittedName>
        <fullName evidence="2">Uncharacterized protein</fullName>
    </submittedName>
</protein>
<evidence type="ECO:0000313" key="2">
    <source>
        <dbReference type="EMBL" id="PIC43146.1"/>
    </source>
</evidence>
<accession>A0A2G5UV99</accession>
<name>A0A2G5UV99_9PELO</name>
<dbReference type="EMBL" id="PDUG01000002">
    <property type="protein sequence ID" value="PIC43146.1"/>
    <property type="molecule type" value="Genomic_DNA"/>
</dbReference>
<dbReference type="AlphaFoldDB" id="A0A2G5UV99"/>
<organism evidence="2 3">
    <name type="scientific">Caenorhabditis nigoni</name>
    <dbReference type="NCBI Taxonomy" id="1611254"/>
    <lineage>
        <taxon>Eukaryota</taxon>
        <taxon>Metazoa</taxon>
        <taxon>Ecdysozoa</taxon>
        <taxon>Nematoda</taxon>
        <taxon>Chromadorea</taxon>
        <taxon>Rhabditida</taxon>
        <taxon>Rhabditina</taxon>
        <taxon>Rhabditomorpha</taxon>
        <taxon>Rhabditoidea</taxon>
        <taxon>Rhabditidae</taxon>
        <taxon>Peloderinae</taxon>
        <taxon>Caenorhabditis</taxon>
    </lineage>
</organism>
<evidence type="ECO:0000256" key="1">
    <source>
        <dbReference type="SAM" id="MobiDB-lite"/>
    </source>
</evidence>
<feature type="compositionally biased region" description="Low complexity" evidence="1">
    <location>
        <begin position="21"/>
        <end position="33"/>
    </location>
</feature>
<sequence length="84" mass="8964">MESAVSAVFRSLGSAHRLQPSNASPSSMSQSTSRVLVSDANPLDDVPMEDISGPVVPAVVAPVKGVFFQNFFCDQKSISKTRDH</sequence>
<dbReference type="Proteomes" id="UP000230233">
    <property type="component" value="Chromosome II"/>
</dbReference>
<comment type="caution">
    <text evidence="2">The sequence shown here is derived from an EMBL/GenBank/DDBJ whole genome shotgun (WGS) entry which is preliminary data.</text>
</comment>